<dbReference type="GO" id="GO:0006261">
    <property type="term" value="P:DNA-templated DNA replication"/>
    <property type="evidence" value="ECO:0007669"/>
    <property type="project" value="TreeGrafter"/>
</dbReference>
<reference evidence="3" key="1">
    <citation type="submission" date="2016-10" db="EMBL/GenBank/DDBJ databases">
        <authorList>
            <person name="Varghese N."/>
            <person name="Submissions S."/>
        </authorList>
    </citation>
    <scope>NUCLEOTIDE SEQUENCE [LARGE SCALE GENOMIC DNA]</scope>
    <source>
        <strain evidence="3">BL36</strain>
    </source>
</reference>
<dbReference type="PANTHER" id="PTHR11669:SF8">
    <property type="entry name" value="DNA POLYMERASE III SUBUNIT DELTA"/>
    <property type="match status" value="1"/>
</dbReference>
<organism evidence="2 3">
    <name type="scientific">Methylobacterium pseudosasicola</name>
    <dbReference type="NCBI Taxonomy" id="582667"/>
    <lineage>
        <taxon>Bacteria</taxon>
        <taxon>Pseudomonadati</taxon>
        <taxon>Pseudomonadota</taxon>
        <taxon>Alphaproteobacteria</taxon>
        <taxon>Hyphomicrobiales</taxon>
        <taxon>Methylobacteriaceae</taxon>
        <taxon>Methylobacterium</taxon>
    </lineage>
</organism>
<dbReference type="GO" id="GO:0009360">
    <property type="term" value="C:DNA polymerase III complex"/>
    <property type="evidence" value="ECO:0007669"/>
    <property type="project" value="TreeGrafter"/>
</dbReference>
<dbReference type="NCBIfam" id="NF005677">
    <property type="entry name" value="PRK07471.1"/>
    <property type="match status" value="1"/>
</dbReference>
<feature type="domain" description="AAA+ ATPase" evidence="1">
    <location>
        <begin position="54"/>
        <end position="208"/>
    </location>
</feature>
<dbReference type="Pfam" id="PF13177">
    <property type="entry name" value="DNA_pol3_delta2"/>
    <property type="match status" value="1"/>
</dbReference>
<dbReference type="Gene3D" id="3.40.50.300">
    <property type="entry name" value="P-loop containing nucleotide triphosphate hydrolases"/>
    <property type="match status" value="1"/>
</dbReference>
<protein>
    <submittedName>
        <fullName evidence="2">DNA polymerase-3 subunit delta</fullName>
    </submittedName>
</protein>
<dbReference type="SMART" id="SM00382">
    <property type="entry name" value="AAA"/>
    <property type="match status" value="1"/>
</dbReference>
<accession>A0A1I4UC49</accession>
<gene>
    <name evidence="2" type="ORF">SAMN05192568_10675</name>
</gene>
<evidence type="ECO:0000313" key="3">
    <source>
        <dbReference type="Proteomes" id="UP000199048"/>
    </source>
</evidence>
<dbReference type="STRING" id="582667.SAMN05192568_10675"/>
<evidence type="ECO:0000313" key="2">
    <source>
        <dbReference type="EMBL" id="SFM86303.1"/>
    </source>
</evidence>
<keyword evidence="3" id="KW-1185">Reference proteome</keyword>
<dbReference type="InterPro" id="IPR050238">
    <property type="entry name" value="DNA_Rep/Repair_Clamp_Loader"/>
</dbReference>
<dbReference type="Proteomes" id="UP000199048">
    <property type="component" value="Unassembled WGS sequence"/>
</dbReference>
<dbReference type="InterPro" id="IPR003593">
    <property type="entry name" value="AAA+_ATPase"/>
</dbReference>
<dbReference type="InterPro" id="IPR027417">
    <property type="entry name" value="P-loop_NTPase"/>
</dbReference>
<dbReference type="AlphaFoldDB" id="A0A1I4UC49"/>
<dbReference type="PANTHER" id="PTHR11669">
    <property type="entry name" value="REPLICATION FACTOR C / DNA POLYMERASE III GAMMA-TAU SUBUNIT"/>
    <property type="match status" value="1"/>
</dbReference>
<sequence length="358" mass="38020">MPPEIRTMKLADRAADDVEPGDLPGIPRPRETRALVGHEAAAEAFGAGIAAGRLHHAWLIGGAPGIGKATLAYRVARRLLAYPAGGGPAGLDVPEDNPVAGKVAGLSHPNLVALRRHRTAGAKALPTKISVDMVRRALDLFASTATDSGWRVCILDSAEDLNANAANALLKVLEEPPPRALFLILAHQPGRLLPTIRSRCRVLMLRPLAPEAVAQVVRGLPEPFPQPDEAALARAVAQCEGSVARALAMLDPVTAGLVAEVETLLARAQTPDWGRVLKLAETLAGRDAEARFEAAQDAVLRFVSAELDRRRDEPPARLAALVEVAERFGRAAREAAIYNLDRRPVVLSLFGDLAEAAS</sequence>
<name>A0A1I4UC49_9HYPH</name>
<dbReference type="EMBL" id="FOTK01000067">
    <property type="protein sequence ID" value="SFM86303.1"/>
    <property type="molecule type" value="Genomic_DNA"/>
</dbReference>
<proteinExistence type="predicted"/>
<dbReference type="SUPFAM" id="SSF52540">
    <property type="entry name" value="P-loop containing nucleoside triphosphate hydrolases"/>
    <property type="match status" value="1"/>
</dbReference>
<evidence type="ECO:0000259" key="1">
    <source>
        <dbReference type="SMART" id="SM00382"/>
    </source>
</evidence>